<evidence type="ECO:0000313" key="1">
    <source>
        <dbReference type="EMBL" id="KAE9001153.1"/>
    </source>
</evidence>
<proteinExistence type="predicted"/>
<dbReference type="EMBL" id="QXFT01001889">
    <property type="protein sequence ID" value="KAE9308164.1"/>
    <property type="molecule type" value="Genomic_DNA"/>
</dbReference>
<dbReference type="Proteomes" id="UP000435112">
    <property type="component" value="Unassembled WGS sequence"/>
</dbReference>
<gene>
    <name evidence="1" type="ORF">PR001_g18602</name>
    <name evidence="2" type="ORF">PR002_g13162</name>
    <name evidence="3" type="ORF">PR003_g20810</name>
</gene>
<organism evidence="2 6">
    <name type="scientific">Phytophthora rubi</name>
    <dbReference type="NCBI Taxonomy" id="129364"/>
    <lineage>
        <taxon>Eukaryota</taxon>
        <taxon>Sar</taxon>
        <taxon>Stramenopiles</taxon>
        <taxon>Oomycota</taxon>
        <taxon>Peronosporomycetes</taxon>
        <taxon>Peronosporales</taxon>
        <taxon>Peronosporaceae</taxon>
        <taxon>Phytophthora</taxon>
    </lineage>
</organism>
<dbReference type="Proteomes" id="UP000434957">
    <property type="component" value="Unassembled WGS sequence"/>
</dbReference>
<evidence type="ECO:0000313" key="3">
    <source>
        <dbReference type="EMBL" id="KAE9308164.1"/>
    </source>
</evidence>
<evidence type="ECO:0000313" key="6">
    <source>
        <dbReference type="Proteomes" id="UP000435112"/>
    </source>
</evidence>
<dbReference type="AlphaFoldDB" id="A0A6A3LFN7"/>
<comment type="caution">
    <text evidence="2">The sequence shown here is derived from an EMBL/GenBank/DDBJ whole genome shotgun (WGS) entry which is preliminary data.</text>
</comment>
<reference evidence="4 6" key="1">
    <citation type="submission" date="2018-09" db="EMBL/GenBank/DDBJ databases">
        <title>Genomic investigation of the strawberry pathogen Phytophthora fragariae indicates pathogenicity is determined by transcriptional variation in three key races.</title>
        <authorList>
            <person name="Adams T.M."/>
            <person name="Armitage A.D."/>
            <person name="Sobczyk M.K."/>
            <person name="Bates H.J."/>
            <person name="Dunwell J.M."/>
            <person name="Nellist C.F."/>
            <person name="Harrison R.J."/>
        </authorList>
    </citation>
    <scope>NUCLEOTIDE SEQUENCE [LARGE SCALE GENOMIC DNA]</scope>
    <source>
        <strain evidence="1 4">SCRP249</strain>
        <strain evidence="2 6">SCRP324</strain>
        <strain evidence="3 5">SCRP333</strain>
    </source>
</reference>
<name>A0A6A3LFN7_9STRA</name>
<dbReference type="Proteomes" id="UP000429607">
    <property type="component" value="Unassembled WGS sequence"/>
</dbReference>
<accession>A0A6A3LFN7</accession>
<evidence type="ECO:0000313" key="4">
    <source>
        <dbReference type="Proteomes" id="UP000429607"/>
    </source>
</evidence>
<evidence type="ECO:0000313" key="5">
    <source>
        <dbReference type="Proteomes" id="UP000434957"/>
    </source>
</evidence>
<keyword evidence="5" id="KW-1185">Reference proteome</keyword>
<evidence type="ECO:0000313" key="2">
    <source>
        <dbReference type="EMBL" id="KAE9018242.1"/>
    </source>
</evidence>
<sequence length="102" mass="11971">MPYDAVNHRIHCYISYRGLKWEPDVVNRVVPETYSSQYCGLKMEKSSAMRSHRRYCSKNADAAKNQETRRRSGNKEGEYICSLWVLQRVVQGSRVPRMQQEA</sequence>
<dbReference type="EMBL" id="QXFV01001650">
    <property type="protein sequence ID" value="KAE9001153.1"/>
    <property type="molecule type" value="Genomic_DNA"/>
</dbReference>
<dbReference type="EMBL" id="QXFU01000858">
    <property type="protein sequence ID" value="KAE9018242.1"/>
    <property type="molecule type" value="Genomic_DNA"/>
</dbReference>
<protein>
    <submittedName>
        <fullName evidence="2">Uncharacterized protein</fullName>
    </submittedName>
</protein>